<keyword evidence="7" id="KW-0406">Ion transport</keyword>
<feature type="transmembrane region" description="Helical" evidence="7">
    <location>
        <begin position="190"/>
        <end position="217"/>
    </location>
</feature>
<dbReference type="RefSeq" id="XP_013776717.1">
    <property type="nucleotide sequence ID" value="XM_013921263.2"/>
</dbReference>
<evidence type="ECO:0000256" key="3">
    <source>
        <dbReference type="ARBA" id="ARBA00022448"/>
    </source>
</evidence>
<dbReference type="InterPro" id="IPR036259">
    <property type="entry name" value="MFS_trans_sf"/>
</dbReference>
<evidence type="ECO:0000256" key="1">
    <source>
        <dbReference type="ARBA" id="ARBA00004141"/>
    </source>
</evidence>
<feature type="transmembrane region" description="Helical" evidence="7">
    <location>
        <begin position="473"/>
        <end position="492"/>
    </location>
</feature>
<feature type="transmembrane region" description="Helical" evidence="7">
    <location>
        <begin position="99"/>
        <end position="119"/>
    </location>
</feature>
<gene>
    <name evidence="9" type="primary">LOC106461440</name>
</gene>
<feature type="transmembrane region" description="Helical" evidence="7">
    <location>
        <begin position="347"/>
        <end position="366"/>
    </location>
</feature>
<keyword evidence="4 7" id="KW-0812">Transmembrane</keyword>
<evidence type="ECO:0000256" key="4">
    <source>
        <dbReference type="ARBA" id="ARBA00022692"/>
    </source>
</evidence>
<dbReference type="SUPFAM" id="SSF103473">
    <property type="entry name" value="MFS general substrate transporter"/>
    <property type="match status" value="1"/>
</dbReference>
<feature type="transmembrane region" description="Helical" evidence="7">
    <location>
        <begin position="426"/>
        <end position="448"/>
    </location>
</feature>
<evidence type="ECO:0000256" key="2">
    <source>
        <dbReference type="ARBA" id="ARBA00006279"/>
    </source>
</evidence>
<name>A0ABM1B831_LIMPO</name>
<evidence type="ECO:0000313" key="8">
    <source>
        <dbReference type="Proteomes" id="UP000694941"/>
    </source>
</evidence>
<accession>A0ABM1B831</accession>
<dbReference type="PANTHER" id="PTHR11660:SF57">
    <property type="entry name" value="SOLUTE CARRIER FAMILY 40 MEMBER"/>
    <property type="match status" value="1"/>
</dbReference>
<proteinExistence type="inferred from homology"/>
<organism evidence="8 9">
    <name type="scientific">Limulus polyphemus</name>
    <name type="common">Atlantic horseshoe crab</name>
    <dbReference type="NCBI Taxonomy" id="6850"/>
    <lineage>
        <taxon>Eukaryota</taxon>
        <taxon>Metazoa</taxon>
        <taxon>Ecdysozoa</taxon>
        <taxon>Arthropoda</taxon>
        <taxon>Chelicerata</taxon>
        <taxon>Merostomata</taxon>
        <taxon>Xiphosura</taxon>
        <taxon>Limulidae</taxon>
        <taxon>Limulus</taxon>
    </lineage>
</organism>
<comment type="subcellular location">
    <subcellularLocation>
        <location evidence="1 7">Membrane</location>
        <topology evidence="1 7">Multi-pass membrane protein</topology>
    </subcellularLocation>
</comment>
<dbReference type="CDD" id="cd17480">
    <property type="entry name" value="MFS_SLC40A1_like"/>
    <property type="match status" value="1"/>
</dbReference>
<comment type="function">
    <text evidence="7">May be involved in iron transport and iron homeostasis.</text>
</comment>
<comment type="caution">
    <text evidence="7">Lacks conserved residue(s) required for the propagation of feature annotation.</text>
</comment>
<keyword evidence="5 7" id="KW-1133">Transmembrane helix</keyword>
<evidence type="ECO:0000313" key="9">
    <source>
        <dbReference type="RefSeq" id="XP_013776717.1"/>
    </source>
</evidence>
<keyword evidence="6 7" id="KW-0472">Membrane</keyword>
<dbReference type="GeneID" id="106461440"/>
<evidence type="ECO:0000256" key="7">
    <source>
        <dbReference type="RuleBase" id="RU365065"/>
    </source>
</evidence>
<protein>
    <recommendedName>
        <fullName evidence="7">Solute carrier family 40 member</fullName>
    </recommendedName>
</protein>
<feature type="transmembrane region" description="Helical" evidence="7">
    <location>
        <begin position="313"/>
        <end position="335"/>
    </location>
</feature>
<keyword evidence="8" id="KW-1185">Reference proteome</keyword>
<feature type="transmembrane region" description="Helical" evidence="7">
    <location>
        <begin position="498"/>
        <end position="517"/>
    </location>
</feature>
<dbReference type="PANTHER" id="PTHR11660">
    <property type="entry name" value="SOLUTE CARRIER FAMILY 40 MEMBER"/>
    <property type="match status" value="1"/>
</dbReference>
<dbReference type="Proteomes" id="UP000694941">
    <property type="component" value="Unplaced"/>
</dbReference>
<dbReference type="Pfam" id="PF06963">
    <property type="entry name" value="FPN1"/>
    <property type="match status" value="1"/>
</dbReference>
<sequence length="567" mass="62775">MAENEETTPLLETENPADSTFWGKLKTPYFKMYCSHALSAWGDRMWTFAVGLYLVQLYPSSLRVTAIFGLAASLSVIILGSSIGNWVDRNPRLKAARNSLIVQNSMIVLCAVGLCLILLFPDFVKSTWQGWLDVVAQIYVILTAVLAQVASVANTICVEKDWVPVIAGGNNQLLTEMNAMMRRIDLIAKLLAPLLVGQIMTLSSIIAAIFLAGWNFIGVFFEYWLLWRVYKSVPQLAVKAPAEVPATNSVEHQRSGCCSSVKRHFLEFFGGWKIYFSHEVCPAGLGLAFLFMTVLGFDSITIGYCYTQGVSEAVMGGMTGLAGFTGVIGTIAYPAMRKRVGLERTGLFGLFSQICCASLCVISIWLPGSPFDPFFTKNSTTISDNVTEFYGIETSTSYLNSNSVDESATQDDFTTLVETLDISTGYMYTSVIVFLAGMIAARTGLWLLDMTVNQFLQELVEEKERGVVSGVQYSLNMTMDLVKFVLVIAIPWTETFGILIILSFAFTCGAWISYAVFSNRRRGHLLPYGVLKVCNLQTLDSSLDGQKRKAHEEKQEFSYHFNPLHNA</sequence>
<reference evidence="9" key="1">
    <citation type="submission" date="2025-08" db="UniProtKB">
        <authorList>
            <consortium name="RefSeq"/>
        </authorList>
    </citation>
    <scope>IDENTIFICATION</scope>
    <source>
        <tissue evidence="9">Muscle</tissue>
    </source>
</reference>
<evidence type="ECO:0000256" key="6">
    <source>
        <dbReference type="ARBA" id="ARBA00023136"/>
    </source>
</evidence>
<feature type="transmembrane region" description="Helical" evidence="7">
    <location>
        <begin position="64"/>
        <end position="87"/>
    </location>
</feature>
<comment type="similarity">
    <text evidence="2 7">Belongs to the ferroportin (FP) (TC 2.A.100) family. SLC40A subfamily.</text>
</comment>
<evidence type="ECO:0000256" key="5">
    <source>
        <dbReference type="ARBA" id="ARBA00022989"/>
    </source>
</evidence>
<keyword evidence="3 7" id="KW-0813">Transport</keyword>
<dbReference type="InterPro" id="IPR009716">
    <property type="entry name" value="Ferroportin-1"/>
</dbReference>
<feature type="transmembrane region" description="Helical" evidence="7">
    <location>
        <begin position="131"/>
        <end position="150"/>
    </location>
</feature>